<protein>
    <recommendedName>
        <fullName evidence="1">YqbQ/XkdQ domain-containing protein</fullName>
    </recommendedName>
</protein>
<evidence type="ECO:0000313" key="2">
    <source>
        <dbReference type="EMBL" id="MFB0840953.1"/>
    </source>
</evidence>
<sequence length="332" mass="37799">MIPLQLQIEIDNRDGYVWDISGIVSEAAYKTARVGRASSFEMTLIKGGLYEAKEFKYKVGDIVQVTKGEAKVFYGYIFTIEKGRAEDVKITAYDQLRYLMANDHLIDKNKTATQAIQRFAKDFNLKVGKLADTKHVFPKIAEDNSKILDIITKLLQDTLVQTLETYVFYDDFGELTLRNIKDMILDFSLGDTSLVYDYKQKESIENSYNQVKIAKDDKEKGERGIYLLRDSANIAKWGLLQLYQTADEKANAAMINKSMENLLKLKNRVERSFQIEAIGDIRVRAGCGIHISIEEIGIDQRFLVNECTHKFEGADHTMSLDLVDIKKGDAKS</sequence>
<dbReference type="SUPFAM" id="SSF69279">
    <property type="entry name" value="Phage tail proteins"/>
    <property type="match status" value="1"/>
</dbReference>
<accession>A0ABV4UT04</accession>
<dbReference type="EMBL" id="JBHDLN010000001">
    <property type="protein sequence ID" value="MFB0840953.1"/>
    <property type="molecule type" value="Genomic_DNA"/>
</dbReference>
<evidence type="ECO:0000259" key="1">
    <source>
        <dbReference type="Pfam" id="PF24032"/>
    </source>
</evidence>
<comment type="caution">
    <text evidence="2">The sequence shown here is derived from an EMBL/GenBank/DDBJ whole genome shotgun (WGS) entry which is preliminary data.</text>
</comment>
<organism evidence="2 3">
    <name type="scientific">Paenibacillus oleatilyticus</name>
    <dbReference type="NCBI Taxonomy" id="2594886"/>
    <lineage>
        <taxon>Bacteria</taxon>
        <taxon>Bacillati</taxon>
        <taxon>Bacillota</taxon>
        <taxon>Bacilli</taxon>
        <taxon>Bacillales</taxon>
        <taxon>Paenibacillaceae</taxon>
        <taxon>Paenibacillus</taxon>
    </lineage>
</organism>
<feature type="domain" description="YqbQ/XkdQ" evidence="1">
    <location>
        <begin position="29"/>
        <end position="322"/>
    </location>
</feature>
<dbReference type="Pfam" id="PF24032">
    <property type="entry name" value="YQBQ"/>
    <property type="match status" value="1"/>
</dbReference>
<proteinExistence type="predicted"/>
<gene>
    <name evidence="2" type="ORF">ACEU3E_02110</name>
</gene>
<dbReference type="InterPro" id="IPR056937">
    <property type="entry name" value="YqbQ/XkdQ"/>
</dbReference>
<evidence type="ECO:0000313" key="3">
    <source>
        <dbReference type="Proteomes" id="UP001575622"/>
    </source>
</evidence>
<name>A0ABV4UT04_9BACL</name>
<dbReference type="RefSeq" id="WP_373948280.1">
    <property type="nucleotide sequence ID" value="NZ_JBHDLN010000001.1"/>
</dbReference>
<dbReference type="Proteomes" id="UP001575622">
    <property type="component" value="Unassembled WGS sequence"/>
</dbReference>
<reference evidence="2 3" key="1">
    <citation type="submission" date="2024-09" db="EMBL/GenBank/DDBJ databases">
        <authorList>
            <person name="Makale K.P.P."/>
            <person name="Makhzoum A."/>
            <person name="Rantong G."/>
            <person name="Rahube T.O."/>
        </authorList>
    </citation>
    <scope>NUCLEOTIDE SEQUENCE [LARGE SCALE GENOMIC DNA]</scope>
    <source>
        <strain evidence="2 3">KM_D13</strain>
    </source>
</reference>
<keyword evidence="3" id="KW-1185">Reference proteome</keyword>